<dbReference type="RefSeq" id="WP_130171359.1">
    <property type="nucleotide sequence ID" value="NZ_SHMR01000007.1"/>
</dbReference>
<protein>
    <recommendedName>
        <fullName evidence="1">DUF8009 domain-containing protein</fullName>
    </recommendedName>
</protein>
<evidence type="ECO:0000313" key="2">
    <source>
        <dbReference type="EMBL" id="RZH67120.1"/>
    </source>
</evidence>
<dbReference type="InterPro" id="IPR058322">
    <property type="entry name" value="DUF8009"/>
</dbReference>
<feature type="domain" description="DUF8009" evidence="1">
    <location>
        <begin position="8"/>
        <end position="146"/>
    </location>
</feature>
<proteinExistence type="predicted"/>
<evidence type="ECO:0000259" key="1">
    <source>
        <dbReference type="Pfam" id="PF26033"/>
    </source>
</evidence>
<gene>
    <name evidence="2" type="ORF">ELS17_15260</name>
</gene>
<dbReference type="STRING" id="222984.GCA_000731985_01772"/>
<comment type="caution">
    <text evidence="2">The sequence shown here is derived from an EMBL/GenBank/DDBJ whole genome shotgun (WGS) entry which is preliminary data.</text>
</comment>
<reference evidence="2 3" key="1">
    <citation type="submission" date="2019-02" db="EMBL/GenBank/DDBJ databases">
        <title>Genome analysis provides insights into bioremediation potentialities and Haloocin production by Natrinema altunense strain 4.1R isolated from Chott Douz in Tunisian desert.</title>
        <authorList>
            <person name="Najjari A."/>
            <person name="Youssef N."/>
            <person name="Ben Dhia O."/>
            <person name="Ferjani R."/>
            <person name="El Hidri D."/>
            <person name="Ouzari H.I."/>
            <person name="Cherif A."/>
        </authorList>
    </citation>
    <scope>NUCLEOTIDE SEQUENCE [LARGE SCALE GENOMIC DNA]</scope>
    <source>
        <strain evidence="2 3">4.1R</strain>
    </source>
</reference>
<dbReference type="AlphaFoldDB" id="A0A482XXC9"/>
<dbReference type="Proteomes" id="UP000292704">
    <property type="component" value="Unassembled WGS sequence"/>
</dbReference>
<dbReference type="EMBL" id="SHMR01000007">
    <property type="protein sequence ID" value="RZH67120.1"/>
    <property type="molecule type" value="Genomic_DNA"/>
</dbReference>
<accession>A0A482XXC9</accession>
<dbReference type="Pfam" id="PF26033">
    <property type="entry name" value="DUF8009"/>
    <property type="match status" value="1"/>
</dbReference>
<evidence type="ECO:0000313" key="3">
    <source>
        <dbReference type="Proteomes" id="UP000292704"/>
    </source>
</evidence>
<dbReference type="OrthoDB" id="199191at2157"/>
<sequence>MVEDDPSAEADDPSAIRSVALSPEDAVDAYVYGRENPGEAVLRVTPPFHGRMRARIHVYRVDDAELTGAVHLSPATVIADDVLAAYPDLESALAEADNDPAADDRLRDRHADAVVEWRTRARDAIVDSITLETDDGTHRVDLKTLG</sequence>
<organism evidence="2 3">
    <name type="scientific">Natrinema altunense</name>
    <dbReference type="NCBI Taxonomy" id="222984"/>
    <lineage>
        <taxon>Archaea</taxon>
        <taxon>Methanobacteriati</taxon>
        <taxon>Methanobacteriota</taxon>
        <taxon>Stenosarchaea group</taxon>
        <taxon>Halobacteria</taxon>
        <taxon>Halobacteriales</taxon>
        <taxon>Natrialbaceae</taxon>
        <taxon>Natrinema</taxon>
    </lineage>
</organism>
<name>A0A482XXC9_9EURY</name>